<protein>
    <submittedName>
        <fullName evidence="1">Uncharacterized protein</fullName>
    </submittedName>
</protein>
<keyword evidence="2" id="KW-1185">Reference proteome</keyword>
<gene>
    <name evidence="1" type="ORF">STRCR_1131</name>
</gene>
<organism evidence="1 2">
    <name type="scientific">Streptococcus criceti HS-6</name>
    <dbReference type="NCBI Taxonomy" id="873449"/>
    <lineage>
        <taxon>Bacteria</taxon>
        <taxon>Bacillati</taxon>
        <taxon>Bacillota</taxon>
        <taxon>Bacilli</taxon>
        <taxon>Lactobacillales</taxon>
        <taxon>Streptococcaceae</taxon>
        <taxon>Streptococcus</taxon>
    </lineage>
</organism>
<comment type="caution">
    <text evidence="1">The sequence shown here is derived from an EMBL/GenBank/DDBJ whole genome shotgun (WGS) entry which is preliminary data.</text>
</comment>
<dbReference type="STRING" id="873449.STRCR_1131"/>
<sequence>MELQPKIRAFDQQWFTGSGLNPKIENFSLYPHPGTAQKSEGSFELGNKMNDGHHIHQKFILK</sequence>
<dbReference type="Proteomes" id="UP000004322">
    <property type="component" value="Unassembled WGS sequence"/>
</dbReference>
<name>G5JTN4_STRCG</name>
<accession>G5JTN4</accession>
<evidence type="ECO:0000313" key="1">
    <source>
        <dbReference type="EMBL" id="EHI75215.1"/>
    </source>
</evidence>
<evidence type="ECO:0000313" key="2">
    <source>
        <dbReference type="Proteomes" id="UP000004322"/>
    </source>
</evidence>
<proteinExistence type="predicted"/>
<dbReference type="EMBL" id="AEUV02000002">
    <property type="protein sequence ID" value="EHI75215.1"/>
    <property type="molecule type" value="Genomic_DNA"/>
</dbReference>
<dbReference type="AlphaFoldDB" id="G5JTN4"/>
<reference evidence="1" key="1">
    <citation type="submission" date="2011-07" db="EMBL/GenBank/DDBJ databases">
        <authorList>
            <person name="Stanhope M.J."/>
            <person name="Durkin A.S."/>
            <person name="Hostetler J."/>
            <person name="Kim M."/>
            <person name="Radune D."/>
            <person name="Singh I."/>
            <person name="Town C.D."/>
        </authorList>
    </citation>
    <scope>NUCLEOTIDE SEQUENCE [LARGE SCALE GENOMIC DNA]</scope>
    <source>
        <strain evidence="1">HS-6</strain>
    </source>
</reference>